<keyword evidence="5" id="KW-0378">Hydrolase</keyword>
<dbReference type="EMBL" id="JBDLOB010000006">
    <property type="protein sequence ID" value="MEN8626385.1"/>
    <property type="molecule type" value="Genomic_DNA"/>
</dbReference>
<keyword evidence="6" id="KW-1185">Reference proteome</keyword>
<evidence type="ECO:0000313" key="5">
    <source>
        <dbReference type="EMBL" id="MEN8626385.1"/>
    </source>
</evidence>
<comment type="caution">
    <text evidence="5">The sequence shown here is derived from an EMBL/GenBank/DDBJ whole genome shotgun (WGS) entry which is preliminary data.</text>
</comment>
<dbReference type="SUPFAM" id="SSF116734">
    <property type="entry name" value="DNA methylase specificity domain"/>
    <property type="match status" value="2"/>
</dbReference>
<evidence type="ECO:0000259" key="4">
    <source>
        <dbReference type="Pfam" id="PF01420"/>
    </source>
</evidence>
<dbReference type="GO" id="GO:0016787">
    <property type="term" value="F:hydrolase activity"/>
    <property type="evidence" value="ECO:0007669"/>
    <property type="project" value="UniProtKB-KW"/>
</dbReference>
<dbReference type="Proteomes" id="UP001414441">
    <property type="component" value="Unassembled WGS sequence"/>
</dbReference>
<feature type="domain" description="Type I restriction modification DNA specificity" evidence="4">
    <location>
        <begin position="3"/>
        <end position="110"/>
    </location>
</feature>
<dbReference type="InterPro" id="IPR044946">
    <property type="entry name" value="Restrct_endonuc_typeI_TRD_sf"/>
</dbReference>
<dbReference type="InterPro" id="IPR000055">
    <property type="entry name" value="Restrct_endonuc_typeI_TRD"/>
</dbReference>
<gene>
    <name evidence="5" type="ORF">ABFV72_10230</name>
</gene>
<keyword evidence="2" id="KW-0680">Restriction system</keyword>
<keyword evidence="5" id="KW-0255">Endonuclease</keyword>
<reference evidence="5 6" key="1">
    <citation type="submission" date="2024-05" db="EMBL/GenBank/DDBJ databases">
        <title>Genome sequencing of Marine Estuary Bacteria, Pseudoalteromonas distincta strain FA, Psychrobacter proteolyticus strain EA, and Shewanella baltica strain CA.</title>
        <authorList>
            <person name="Dieffenbach S.A."/>
            <person name="Maclea K.S."/>
        </authorList>
    </citation>
    <scope>NUCLEOTIDE SEQUENCE [LARGE SCALE GENOMIC DNA]</scope>
    <source>
        <strain evidence="5 6">EA</strain>
    </source>
</reference>
<evidence type="ECO:0000256" key="2">
    <source>
        <dbReference type="ARBA" id="ARBA00022747"/>
    </source>
</evidence>
<evidence type="ECO:0000313" key="6">
    <source>
        <dbReference type="Proteomes" id="UP001414441"/>
    </source>
</evidence>
<evidence type="ECO:0000256" key="1">
    <source>
        <dbReference type="ARBA" id="ARBA00010923"/>
    </source>
</evidence>
<protein>
    <submittedName>
        <fullName evidence="5">Restriction endonuclease subunit S</fullName>
        <ecNumber evidence="5">3.1.21.-</ecNumber>
    </submittedName>
</protein>
<dbReference type="RefSeq" id="WP_347163536.1">
    <property type="nucleotide sequence ID" value="NZ_JBDLOB010000006.1"/>
</dbReference>
<organism evidence="5 6">
    <name type="scientific">Psychrobacter proteolyticus</name>
    <dbReference type="NCBI Taxonomy" id="147825"/>
    <lineage>
        <taxon>Bacteria</taxon>
        <taxon>Pseudomonadati</taxon>
        <taxon>Pseudomonadota</taxon>
        <taxon>Gammaproteobacteria</taxon>
        <taxon>Moraxellales</taxon>
        <taxon>Moraxellaceae</taxon>
        <taxon>Psychrobacter</taxon>
    </lineage>
</organism>
<dbReference type="Pfam" id="PF01420">
    <property type="entry name" value="Methylase_S"/>
    <property type="match status" value="2"/>
</dbReference>
<sequence length="319" mass="36182">MAKLQDIFDVSYGSKLDLNKMTQVDPKIDFVGRSQKNNGVSAKVDLIRGVKPYKPGLITVALGGSVLSSFLQVNPFYTSQNVAVLNALQVMSEQEKLFYCYVIYANAFRFSACGREANRTLKDLEVPGLEAIPEWVNRSDLKRFKGSDDKIRDIPTPKLDTTGWKEFSYEELFDINKGLRLTKANMLSGDTPFIGSTDSNNGLTNFVGQEPIHKGNVITVNYNGSVGESFYQEIPFWASDDVNVLYPIADMFPYFNSYIALFLIPLIKLDRYRFNYGRKWHTDRMKKSIIKVPVDNIGKPDLNFMESYIKSLQFSSSIE</sequence>
<name>A0ABV0D6S6_9GAMM</name>
<feature type="domain" description="Type I restriction modification DNA specificity" evidence="4">
    <location>
        <begin position="163"/>
        <end position="312"/>
    </location>
</feature>
<accession>A0ABV0D6S6</accession>
<keyword evidence="3" id="KW-0238">DNA-binding</keyword>
<dbReference type="EC" id="3.1.21.-" evidence="5"/>
<comment type="similarity">
    <text evidence="1">Belongs to the type-I restriction system S methylase family.</text>
</comment>
<evidence type="ECO:0000256" key="3">
    <source>
        <dbReference type="ARBA" id="ARBA00023125"/>
    </source>
</evidence>
<dbReference type="GO" id="GO:0004519">
    <property type="term" value="F:endonuclease activity"/>
    <property type="evidence" value="ECO:0007669"/>
    <property type="project" value="UniProtKB-KW"/>
</dbReference>
<keyword evidence="5" id="KW-0540">Nuclease</keyword>
<proteinExistence type="inferred from homology"/>
<dbReference type="Gene3D" id="3.90.220.20">
    <property type="entry name" value="DNA methylase specificity domains"/>
    <property type="match status" value="2"/>
</dbReference>